<comment type="caution">
    <text evidence="1">The sequence shown here is derived from an EMBL/GenBank/DDBJ whole genome shotgun (WGS) entry which is preliminary data.</text>
</comment>
<proteinExistence type="predicted"/>
<name>A0ACC2S5D8_9FUNG</name>
<reference evidence="1" key="1">
    <citation type="submission" date="2022-04" db="EMBL/GenBank/DDBJ databases">
        <title>Genome of the entomopathogenic fungus Entomophthora muscae.</title>
        <authorList>
            <person name="Elya C."/>
            <person name="Lovett B.R."/>
            <person name="Lee E."/>
            <person name="Macias A.M."/>
            <person name="Hajek A.E."/>
            <person name="De Bivort B.L."/>
            <person name="Kasson M.T."/>
            <person name="De Fine Licht H.H."/>
            <person name="Stajich J.E."/>
        </authorList>
    </citation>
    <scope>NUCLEOTIDE SEQUENCE</scope>
    <source>
        <strain evidence="1">Berkeley</strain>
    </source>
</reference>
<evidence type="ECO:0000313" key="2">
    <source>
        <dbReference type="Proteomes" id="UP001165960"/>
    </source>
</evidence>
<evidence type="ECO:0000313" key="1">
    <source>
        <dbReference type="EMBL" id="KAJ9057437.1"/>
    </source>
</evidence>
<sequence>MEMYRILVFCVNLVLISGWTDEELDFFDSISHSRNGSQVIGKDFVGRLGFGEAFEISSELSWIEKRLKVQGTNYILMSSITKGIYPVPWTPCETKLECRLSLNITDSYLLIGEAVYVSDVIAYQMKKCDLEALPVIRRKWNATGYFHLKDMTCKHILSTLVPLNALKVKKSPYVHYHETRPGVWAAFFKPIDFIIKGTLKESFPEKRRSYRSYLQAQIPLAEIDLSVGLMGYENICNISTFYHSDYFSPATVQRMYCNSFK</sequence>
<gene>
    <name evidence="1" type="ORF">DSO57_1022728</name>
</gene>
<keyword evidence="2" id="KW-1185">Reference proteome</keyword>
<organism evidence="1 2">
    <name type="scientific">Entomophthora muscae</name>
    <dbReference type="NCBI Taxonomy" id="34485"/>
    <lineage>
        <taxon>Eukaryota</taxon>
        <taxon>Fungi</taxon>
        <taxon>Fungi incertae sedis</taxon>
        <taxon>Zoopagomycota</taxon>
        <taxon>Entomophthoromycotina</taxon>
        <taxon>Entomophthoromycetes</taxon>
        <taxon>Entomophthorales</taxon>
        <taxon>Entomophthoraceae</taxon>
        <taxon>Entomophthora</taxon>
    </lineage>
</organism>
<accession>A0ACC2S5D8</accession>
<dbReference type="Proteomes" id="UP001165960">
    <property type="component" value="Unassembled WGS sequence"/>
</dbReference>
<dbReference type="EMBL" id="QTSX02005795">
    <property type="protein sequence ID" value="KAJ9057437.1"/>
    <property type="molecule type" value="Genomic_DNA"/>
</dbReference>
<protein>
    <submittedName>
        <fullName evidence="1">Uncharacterized protein</fullName>
    </submittedName>
</protein>